<name>A0A0E9X869_ANGAN</name>
<sequence length="41" mass="4658">MALNNKPIDLALRISLKKTNKKTYTSSLGNLLSMWHNQSNI</sequence>
<organism evidence="1">
    <name type="scientific">Anguilla anguilla</name>
    <name type="common">European freshwater eel</name>
    <name type="synonym">Muraena anguilla</name>
    <dbReference type="NCBI Taxonomy" id="7936"/>
    <lineage>
        <taxon>Eukaryota</taxon>
        <taxon>Metazoa</taxon>
        <taxon>Chordata</taxon>
        <taxon>Craniata</taxon>
        <taxon>Vertebrata</taxon>
        <taxon>Euteleostomi</taxon>
        <taxon>Actinopterygii</taxon>
        <taxon>Neopterygii</taxon>
        <taxon>Teleostei</taxon>
        <taxon>Anguilliformes</taxon>
        <taxon>Anguillidae</taxon>
        <taxon>Anguilla</taxon>
    </lineage>
</organism>
<protein>
    <submittedName>
        <fullName evidence="1">Uncharacterized protein</fullName>
    </submittedName>
</protein>
<reference evidence="1" key="2">
    <citation type="journal article" date="2015" name="Fish Shellfish Immunol.">
        <title>Early steps in the European eel (Anguilla anguilla)-Vibrio vulnificus interaction in the gills: Role of the RtxA13 toxin.</title>
        <authorList>
            <person name="Callol A."/>
            <person name="Pajuelo D."/>
            <person name="Ebbesson L."/>
            <person name="Teles M."/>
            <person name="MacKenzie S."/>
            <person name="Amaro C."/>
        </authorList>
    </citation>
    <scope>NUCLEOTIDE SEQUENCE</scope>
</reference>
<evidence type="ECO:0000313" key="1">
    <source>
        <dbReference type="EMBL" id="JAH98784.1"/>
    </source>
</evidence>
<dbReference type="EMBL" id="GBXM01009793">
    <property type="protein sequence ID" value="JAH98784.1"/>
    <property type="molecule type" value="Transcribed_RNA"/>
</dbReference>
<dbReference type="AlphaFoldDB" id="A0A0E9X869"/>
<accession>A0A0E9X869</accession>
<reference evidence="1" key="1">
    <citation type="submission" date="2014-11" db="EMBL/GenBank/DDBJ databases">
        <authorList>
            <person name="Amaro Gonzalez C."/>
        </authorList>
    </citation>
    <scope>NUCLEOTIDE SEQUENCE</scope>
</reference>
<proteinExistence type="predicted"/>